<dbReference type="Proteomes" id="UP000270094">
    <property type="component" value="Unassembled WGS sequence"/>
</dbReference>
<evidence type="ECO:0000313" key="12">
    <source>
        <dbReference type="Proteomes" id="UP000270094"/>
    </source>
</evidence>
<proteinExistence type="inferred from homology"/>
<keyword evidence="7 8" id="KW-0807">Transducer</keyword>
<dbReference type="Pfam" id="PF00001">
    <property type="entry name" value="7tm_1"/>
    <property type="match status" value="1"/>
</dbReference>
<feature type="transmembrane region" description="Helical" evidence="9">
    <location>
        <begin position="45"/>
        <end position="67"/>
    </location>
</feature>
<evidence type="ECO:0000256" key="4">
    <source>
        <dbReference type="ARBA" id="ARBA00023040"/>
    </source>
</evidence>
<accession>A0A3P7KYF3</accession>
<evidence type="ECO:0000256" key="2">
    <source>
        <dbReference type="ARBA" id="ARBA00022692"/>
    </source>
</evidence>
<comment type="similarity">
    <text evidence="8">Belongs to the G-protein coupled receptor 1 family.</text>
</comment>
<feature type="transmembrane region" description="Helical" evidence="9">
    <location>
        <begin position="216"/>
        <end position="236"/>
    </location>
</feature>
<keyword evidence="12" id="KW-1185">Reference proteome</keyword>
<comment type="subcellular location">
    <subcellularLocation>
        <location evidence="1">Membrane</location>
        <topology evidence="1">Multi-pass membrane protein</topology>
    </subcellularLocation>
</comment>
<feature type="transmembrane region" description="Helical" evidence="9">
    <location>
        <begin position="135"/>
        <end position="163"/>
    </location>
</feature>
<organism evidence="11 12">
    <name type="scientific">Strongylus vulgaris</name>
    <name type="common">Blood worm</name>
    <dbReference type="NCBI Taxonomy" id="40348"/>
    <lineage>
        <taxon>Eukaryota</taxon>
        <taxon>Metazoa</taxon>
        <taxon>Ecdysozoa</taxon>
        <taxon>Nematoda</taxon>
        <taxon>Chromadorea</taxon>
        <taxon>Rhabditida</taxon>
        <taxon>Rhabditina</taxon>
        <taxon>Rhabditomorpha</taxon>
        <taxon>Strongyloidea</taxon>
        <taxon>Strongylidae</taxon>
        <taxon>Strongylus</taxon>
    </lineage>
</organism>
<dbReference type="Gene3D" id="1.20.1070.10">
    <property type="entry name" value="Rhodopsin 7-helix transmembrane proteins"/>
    <property type="match status" value="1"/>
</dbReference>
<dbReference type="SUPFAM" id="SSF81321">
    <property type="entry name" value="Family A G protein-coupled receptor-like"/>
    <property type="match status" value="1"/>
</dbReference>
<evidence type="ECO:0000256" key="3">
    <source>
        <dbReference type="ARBA" id="ARBA00022989"/>
    </source>
</evidence>
<evidence type="ECO:0000256" key="7">
    <source>
        <dbReference type="ARBA" id="ARBA00023224"/>
    </source>
</evidence>
<dbReference type="GO" id="GO:0005886">
    <property type="term" value="C:plasma membrane"/>
    <property type="evidence" value="ECO:0007669"/>
    <property type="project" value="TreeGrafter"/>
</dbReference>
<dbReference type="GO" id="GO:0042923">
    <property type="term" value="F:neuropeptide binding"/>
    <property type="evidence" value="ECO:0007669"/>
    <property type="project" value="TreeGrafter"/>
</dbReference>
<feature type="transmembrane region" description="Helical" evidence="9">
    <location>
        <begin position="87"/>
        <end position="106"/>
    </location>
</feature>
<gene>
    <name evidence="11" type="ORF">SVUK_LOCUS10443</name>
</gene>
<feature type="transmembrane region" description="Helical" evidence="9">
    <location>
        <begin position="7"/>
        <end position="39"/>
    </location>
</feature>
<keyword evidence="2 8" id="KW-0812">Transmembrane</keyword>
<evidence type="ECO:0000256" key="5">
    <source>
        <dbReference type="ARBA" id="ARBA00023136"/>
    </source>
</evidence>
<evidence type="ECO:0000256" key="6">
    <source>
        <dbReference type="ARBA" id="ARBA00023170"/>
    </source>
</evidence>
<dbReference type="EMBL" id="UYYB01095342">
    <property type="protein sequence ID" value="VDM75445.1"/>
    <property type="molecule type" value="Genomic_DNA"/>
</dbReference>
<dbReference type="InterPro" id="IPR017452">
    <property type="entry name" value="GPCR_Rhodpsn_7TM"/>
</dbReference>
<reference evidence="11 12" key="1">
    <citation type="submission" date="2018-11" db="EMBL/GenBank/DDBJ databases">
        <authorList>
            <consortium name="Pathogen Informatics"/>
        </authorList>
    </citation>
    <scope>NUCLEOTIDE SEQUENCE [LARGE SCALE GENOMIC DNA]</scope>
</reference>
<keyword evidence="5 9" id="KW-0472">Membrane</keyword>
<evidence type="ECO:0000256" key="9">
    <source>
        <dbReference type="SAM" id="Phobius"/>
    </source>
</evidence>
<dbReference type="PRINTS" id="PR00237">
    <property type="entry name" value="GPCRRHODOPSN"/>
</dbReference>
<evidence type="ECO:0000256" key="1">
    <source>
        <dbReference type="ARBA" id="ARBA00004141"/>
    </source>
</evidence>
<evidence type="ECO:0000256" key="8">
    <source>
        <dbReference type="RuleBase" id="RU000688"/>
    </source>
</evidence>
<protein>
    <recommendedName>
        <fullName evidence="10">G-protein coupled receptors family 1 profile domain-containing protein</fullName>
    </recommendedName>
</protein>
<keyword evidence="3 9" id="KW-1133">Transmembrane helix</keyword>
<evidence type="ECO:0000313" key="11">
    <source>
        <dbReference type="EMBL" id="VDM75445.1"/>
    </source>
</evidence>
<dbReference type="OrthoDB" id="5975505at2759"/>
<dbReference type="InterPro" id="IPR000276">
    <property type="entry name" value="GPCR_Rhodpsn"/>
</dbReference>
<dbReference type="AlphaFoldDB" id="A0A3P7KYF3"/>
<dbReference type="PANTHER" id="PTHR24235:SF27">
    <property type="entry name" value="NEUROPEPTIDE RECEPTOR NPR-1"/>
    <property type="match status" value="1"/>
</dbReference>
<dbReference type="PROSITE" id="PS50262">
    <property type="entry name" value="G_PROTEIN_RECEP_F1_2"/>
    <property type="match status" value="1"/>
</dbReference>
<dbReference type="GO" id="GO:0008188">
    <property type="term" value="F:neuropeptide receptor activity"/>
    <property type="evidence" value="ECO:0007669"/>
    <property type="project" value="TreeGrafter"/>
</dbReference>
<dbReference type="GO" id="GO:0043005">
    <property type="term" value="C:neuron projection"/>
    <property type="evidence" value="ECO:0007669"/>
    <property type="project" value="TreeGrafter"/>
</dbReference>
<dbReference type="PROSITE" id="PS00237">
    <property type="entry name" value="G_PROTEIN_RECEP_F1_1"/>
    <property type="match status" value="2"/>
</dbReference>
<sequence length="267" mass="30584">MLSVKLLFMYFGSMLCRVVGGIQAIGLFIGTFSLCAIAIDRYFRLVIAPVYLKAVILSVLPITYLLLTAWERHLLILGSPLRKMNAIRITILLWIISILVTLPYVYHMKMKKYTAINVCGEFCTEKWPNVHSKRIYTLFVLAIQFVIPFTIMTICYQAVFAFLRRRAQSRLTSIAQQANLLYVVAATAGGDTQQHKEQLTHLIEQKKRVMQQRRRVTLILVSMVVIFGITSLPHNIVSTLMEFTDSQDLLAYNGNDYTYLLNLITHL</sequence>
<feature type="domain" description="G-protein coupled receptors family 1 profile" evidence="10">
    <location>
        <begin position="1"/>
        <end position="267"/>
    </location>
</feature>
<evidence type="ECO:0000259" key="10">
    <source>
        <dbReference type="PROSITE" id="PS50262"/>
    </source>
</evidence>
<keyword evidence="4 8" id="KW-0297">G-protein coupled receptor</keyword>
<dbReference type="PANTHER" id="PTHR24235">
    <property type="entry name" value="NEUROPEPTIDE Y RECEPTOR"/>
    <property type="match status" value="1"/>
</dbReference>
<keyword evidence="6 8" id="KW-0675">Receptor</keyword>
<name>A0A3P7KYF3_STRVU</name>